<dbReference type="PANTHER" id="PTHR23025">
    <property type="entry name" value="TRIACYLGLYCEROL LIPASE"/>
    <property type="match status" value="1"/>
</dbReference>
<evidence type="ECO:0000313" key="2">
    <source>
        <dbReference type="EMBL" id="RWS04716.1"/>
    </source>
</evidence>
<dbReference type="InterPro" id="IPR029058">
    <property type="entry name" value="AB_hydrolase_fold"/>
</dbReference>
<evidence type="ECO:0000313" key="3">
    <source>
        <dbReference type="Proteomes" id="UP000285301"/>
    </source>
</evidence>
<accession>A0A3S3NZ71</accession>
<comment type="caution">
    <text evidence="2">The sequence shown here is derived from an EMBL/GenBank/DDBJ whole genome shotgun (WGS) entry which is preliminary data.</text>
</comment>
<dbReference type="InterPro" id="IPR013094">
    <property type="entry name" value="AB_hydrolase_3"/>
</dbReference>
<proteinExistence type="predicted"/>
<dbReference type="GO" id="GO:0004806">
    <property type="term" value="F:triacylglycerol lipase activity"/>
    <property type="evidence" value="ECO:0007669"/>
    <property type="project" value="TreeGrafter"/>
</dbReference>
<dbReference type="OrthoDB" id="6413688at2759"/>
<dbReference type="EMBL" id="NCKU01005315">
    <property type="protein sequence ID" value="RWS04716.1"/>
    <property type="molecule type" value="Genomic_DNA"/>
</dbReference>
<dbReference type="Gene3D" id="3.40.50.1820">
    <property type="entry name" value="alpha/beta hydrolase"/>
    <property type="match status" value="1"/>
</dbReference>
<dbReference type="GO" id="GO:0019433">
    <property type="term" value="P:triglyceride catabolic process"/>
    <property type="evidence" value="ECO:0007669"/>
    <property type="project" value="TreeGrafter"/>
</dbReference>
<dbReference type="PANTHER" id="PTHR23025:SF3">
    <property type="entry name" value="HORMONE-SENSITIVE LIPASE"/>
    <property type="match status" value="1"/>
</dbReference>
<sequence>MQIFTKFRIYLRDWANKLCGTPILSIDYSLSPENKYPTALQELVDIYFALTSQSAEIKELLGFNPENIILCGDSAGGSLIIALTLVLNDVRKKIDVKMPKEIVAIYPLTLLRLNPSPSRIFTLFDTFLTVGVVLCVADAYSRIVNCDLDFAQNDSADFNKEKVWYRREIFERRLQEINKMAECAYLSPLLYEDFNSLNDVGLSIVVGEFDPLLDDGVELIKRWKGKKQLDVVENLTHGFLYFKAISKEANEACELALQKIIQVCSAI</sequence>
<organism evidence="2 3">
    <name type="scientific">Dinothrombium tinctorium</name>
    <dbReference type="NCBI Taxonomy" id="1965070"/>
    <lineage>
        <taxon>Eukaryota</taxon>
        <taxon>Metazoa</taxon>
        <taxon>Ecdysozoa</taxon>
        <taxon>Arthropoda</taxon>
        <taxon>Chelicerata</taxon>
        <taxon>Arachnida</taxon>
        <taxon>Acari</taxon>
        <taxon>Acariformes</taxon>
        <taxon>Trombidiformes</taxon>
        <taxon>Prostigmata</taxon>
        <taxon>Anystina</taxon>
        <taxon>Parasitengona</taxon>
        <taxon>Trombidioidea</taxon>
        <taxon>Trombidiidae</taxon>
        <taxon>Dinothrombium</taxon>
    </lineage>
</organism>
<dbReference type="Proteomes" id="UP000285301">
    <property type="component" value="Unassembled WGS sequence"/>
</dbReference>
<name>A0A3S3NZ71_9ACAR</name>
<dbReference type="STRING" id="1965070.A0A3S3NZ71"/>
<keyword evidence="3" id="KW-1185">Reference proteome</keyword>
<dbReference type="AlphaFoldDB" id="A0A3S3NZ71"/>
<protein>
    <submittedName>
        <fullName evidence="2">Hormone-sensitive lipase-like protein</fullName>
    </submittedName>
</protein>
<feature type="domain" description="Alpha/beta hydrolase fold-3" evidence="1">
    <location>
        <begin position="18"/>
        <end position="141"/>
    </location>
</feature>
<reference evidence="2 3" key="1">
    <citation type="journal article" date="2018" name="Gigascience">
        <title>Genomes of trombidid mites reveal novel predicted allergens and laterally-transferred genes associated with secondary metabolism.</title>
        <authorList>
            <person name="Dong X."/>
            <person name="Chaisiri K."/>
            <person name="Xia D."/>
            <person name="Armstrong S.D."/>
            <person name="Fang Y."/>
            <person name="Donnelly M.J."/>
            <person name="Kadowaki T."/>
            <person name="McGarry J.W."/>
            <person name="Darby A.C."/>
            <person name="Makepeace B.L."/>
        </authorList>
    </citation>
    <scope>NUCLEOTIDE SEQUENCE [LARGE SCALE GENOMIC DNA]</scope>
    <source>
        <strain evidence="2">UoL-WK</strain>
    </source>
</reference>
<evidence type="ECO:0000259" key="1">
    <source>
        <dbReference type="Pfam" id="PF07859"/>
    </source>
</evidence>
<dbReference type="GO" id="GO:0004771">
    <property type="term" value="F:sterol ester esterase activity"/>
    <property type="evidence" value="ECO:0007669"/>
    <property type="project" value="TreeGrafter"/>
</dbReference>
<dbReference type="GO" id="GO:0005829">
    <property type="term" value="C:cytosol"/>
    <property type="evidence" value="ECO:0007669"/>
    <property type="project" value="TreeGrafter"/>
</dbReference>
<dbReference type="Pfam" id="PF07859">
    <property type="entry name" value="Abhydrolase_3"/>
    <property type="match status" value="1"/>
</dbReference>
<gene>
    <name evidence="2" type="ORF">B4U79_16388</name>
</gene>
<dbReference type="SUPFAM" id="SSF53474">
    <property type="entry name" value="alpha/beta-Hydrolases"/>
    <property type="match status" value="1"/>
</dbReference>